<evidence type="ECO:0000313" key="2">
    <source>
        <dbReference type="Proteomes" id="UP001162992"/>
    </source>
</evidence>
<evidence type="ECO:0000313" key="1">
    <source>
        <dbReference type="EMBL" id="KAJ7517203.1"/>
    </source>
</evidence>
<gene>
    <name evidence="1" type="ORF">O6H91_21G014300</name>
</gene>
<proteinExistence type="predicted"/>
<protein>
    <submittedName>
        <fullName evidence="1">Uncharacterized protein</fullName>
    </submittedName>
</protein>
<sequence length="1047" mass="116085">MQKIREIFRSCSFKDRKKRFLCAEAVSGCCGRSVCRHYSTQTGSRGQGVSPSKLAFTFQDNRDLNPKRIAFRQGQLEKKLAELEQNLIPADLDTYYILLRECGSARALSEGKRVHAHIVQSGLSADRFLCNLIVGMYGKCGSVKNARQVFNDMLNKTVVTWNTLISAYAQHGNVREALQLFTQMQSEGIRPNRITFLCILNACSNTLTLTEGRLIHERVIENDLESDTIVINALINMYDKCGCLQKAQETFDNLSRRDLVSWNSIIAAHSHHGFGRVAIDLFHSMQQEGLKPNRITFVNLLGVCSSYSDLEVGKSLQTYVAEHGLDQDIVVGTALVNMYGKCASVVDARGIFDKMAERNIVTWNAMIGAYAHHGHTEEAFELFQQMGREGLQPDKVTILNILGACSHPAVLVKGKQIHSLVVENELLSDVTVANALVNMYGNCGILEDARAVFDKIHRRNVISWTTMIGAYAQLGRGEEAFQLFHQMQVEGISPNKVTLLNVLNACCSEANLSEGQLVHTRILQNGFHSDVQVASALVNMYGKCGILENAWMIFNEMPERDVALWNAMMSVCARYGHGKEALSLFQQMQHEGKTPDKITFICALEACSSLGALADGKLIHASINEHGFGGDLVVSNALISMYGDCGSLEDAQKVFDCMSVRDLISWNAIIGAYTNQGHKKKALLLFKEMHQSGIKPDKVTLLSILSLYTNPADLDEAKLLHVSVFHGGFLAESMIGNALILMYGKCGSVQDARKVFDEMPKKDIVSWNSMFTVYIQDEVHCRDALQLYKQMEHGNVKPDKVTLVSILNACANLADLTEGIKVHDHVLKYGMELDTFLGNALVNLYAKCGELETARMMFDRLSERDVVSWNAIIAAYAQHGQGEEALQFFKLLQKECMKPDKITFITVLSACSHAGLVDEGHQSFLSMCKELGYLPSSEHYGSMIDLFGRAGRLNEADELLNKMPFEPSAVVWMALLSACKTYGDLDRGRRAAEHAVRLDPLNDAPYIMLSNMYAAAGRWCDVAKIRGMMAKQGAKEVAGCSSIVVNS</sequence>
<comment type="caution">
    <text evidence="1">The sequence shown here is derived from an EMBL/GenBank/DDBJ whole genome shotgun (WGS) entry which is preliminary data.</text>
</comment>
<accession>A0ACC2AI01</accession>
<dbReference type="EMBL" id="CM055112">
    <property type="protein sequence ID" value="KAJ7517203.1"/>
    <property type="molecule type" value="Genomic_DNA"/>
</dbReference>
<keyword evidence="2" id="KW-1185">Reference proteome</keyword>
<reference evidence="2" key="1">
    <citation type="journal article" date="2024" name="Proc. Natl. Acad. Sci. U.S.A.">
        <title>Extraordinary preservation of gene collinearity over three hundred million years revealed in homosporous lycophytes.</title>
        <authorList>
            <person name="Li C."/>
            <person name="Wickell D."/>
            <person name="Kuo L.Y."/>
            <person name="Chen X."/>
            <person name="Nie B."/>
            <person name="Liao X."/>
            <person name="Peng D."/>
            <person name="Ji J."/>
            <person name="Jenkins J."/>
            <person name="Williams M."/>
            <person name="Shu S."/>
            <person name="Plott C."/>
            <person name="Barry K."/>
            <person name="Rajasekar S."/>
            <person name="Grimwood J."/>
            <person name="Han X."/>
            <person name="Sun S."/>
            <person name="Hou Z."/>
            <person name="He W."/>
            <person name="Dai G."/>
            <person name="Sun C."/>
            <person name="Schmutz J."/>
            <person name="Leebens-Mack J.H."/>
            <person name="Li F.W."/>
            <person name="Wang L."/>
        </authorList>
    </citation>
    <scope>NUCLEOTIDE SEQUENCE [LARGE SCALE GENOMIC DNA]</scope>
    <source>
        <strain evidence="2">cv. PW_Plant_1</strain>
    </source>
</reference>
<organism evidence="1 2">
    <name type="scientific">Diphasiastrum complanatum</name>
    <name type="common">Issler's clubmoss</name>
    <name type="synonym">Lycopodium complanatum</name>
    <dbReference type="NCBI Taxonomy" id="34168"/>
    <lineage>
        <taxon>Eukaryota</taxon>
        <taxon>Viridiplantae</taxon>
        <taxon>Streptophyta</taxon>
        <taxon>Embryophyta</taxon>
        <taxon>Tracheophyta</taxon>
        <taxon>Lycopodiopsida</taxon>
        <taxon>Lycopodiales</taxon>
        <taxon>Lycopodiaceae</taxon>
        <taxon>Lycopodioideae</taxon>
        <taxon>Diphasiastrum</taxon>
    </lineage>
</organism>
<dbReference type="Proteomes" id="UP001162992">
    <property type="component" value="Chromosome 21"/>
</dbReference>
<name>A0ACC2AI01_DIPCM</name>